<dbReference type="AlphaFoldDB" id="C3JBT0"/>
<dbReference type="SUPFAM" id="SSF55174">
    <property type="entry name" value="Alpha-L RNA-binding motif"/>
    <property type="match status" value="1"/>
</dbReference>
<organism evidence="7 8">
    <name type="scientific">Porphyromonas endodontalis (strain ATCC 35406 / DSM 24491 / JCM 8526 / CCUG 16442 / BCRC 14492 / NCTC 13058 / HG 370)</name>
    <name type="common">Bacteroides endodontalis</name>
    <dbReference type="NCBI Taxonomy" id="553175"/>
    <lineage>
        <taxon>Bacteria</taxon>
        <taxon>Pseudomonadati</taxon>
        <taxon>Bacteroidota</taxon>
        <taxon>Bacteroidia</taxon>
        <taxon>Bacteroidales</taxon>
        <taxon>Porphyromonadaceae</taxon>
        <taxon>Porphyromonas</taxon>
    </lineage>
</organism>
<gene>
    <name evidence="7" type="ORF">POREN0001_1816</name>
</gene>
<dbReference type="eggNOG" id="COG0564">
    <property type="taxonomic scope" value="Bacteria"/>
</dbReference>
<evidence type="ECO:0000259" key="6">
    <source>
        <dbReference type="Pfam" id="PF01479"/>
    </source>
</evidence>
<keyword evidence="3" id="KW-0694">RNA-binding</keyword>
<dbReference type="GO" id="GO:0000455">
    <property type="term" value="P:enzyme-directed rRNA pseudouridine synthesis"/>
    <property type="evidence" value="ECO:0007669"/>
    <property type="project" value="UniProtKB-ARBA"/>
</dbReference>
<evidence type="ECO:0000256" key="2">
    <source>
        <dbReference type="ARBA" id="ARBA00023235"/>
    </source>
</evidence>
<dbReference type="EMBL" id="ACNN01000026">
    <property type="protein sequence ID" value="EEN82508.1"/>
    <property type="molecule type" value="Genomic_DNA"/>
</dbReference>
<dbReference type="InterPro" id="IPR036986">
    <property type="entry name" value="S4_RNA-bd_sf"/>
</dbReference>
<dbReference type="InterPro" id="IPR020103">
    <property type="entry name" value="PsdUridine_synth_cat_dom_sf"/>
</dbReference>
<dbReference type="Pfam" id="PF01479">
    <property type="entry name" value="S4"/>
    <property type="match status" value="1"/>
</dbReference>
<dbReference type="Pfam" id="PF00849">
    <property type="entry name" value="PseudoU_synth_2"/>
    <property type="match status" value="1"/>
</dbReference>
<dbReference type="STRING" id="553175.POREN0001_1816"/>
<dbReference type="Gene3D" id="3.30.2350.10">
    <property type="entry name" value="Pseudouridine synthase"/>
    <property type="match status" value="1"/>
</dbReference>
<dbReference type="RefSeq" id="WP_004334345.1">
    <property type="nucleotide sequence ID" value="NZ_ACNN01000026.1"/>
</dbReference>
<dbReference type="InterPro" id="IPR002942">
    <property type="entry name" value="S4_RNA-bd"/>
</dbReference>
<evidence type="ECO:0000256" key="1">
    <source>
        <dbReference type="ARBA" id="ARBA00010876"/>
    </source>
</evidence>
<dbReference type="InterPro" id="IPR006145">
    <property type="entry name" value="PsdUridine_synth_RsuA/RluA"/>
</dbReference>
<accession>C3JBT0</accession>
<feature type="domain" description="RNA-binding S4" evidence="6">
    <location>
        <begin position="31"/>
        <end position="72"/>
    </location>
</feature>
<keyword evidence="8" id="KW-1185">Reference proteome</keyword>
<evidence type="ECO:0000256" key="3">
    <source>
        <dbReference type="PROSITE-ProRule" id="PRU00182"/>
    </source>
</evidence>
<keyword evidence="2" id="KW-0413">Isomerase</keyword>
<dbReference type="GeneID" id="93365992"/>
<evidence type="ECO:0000313" key="8">
    <source>
        <dbReference type="Proteomes" id="UP000004295"/>
    </source>
</evidence>
<feature type="domain" description="Pseudouridine synthase RsuA/RluA-like" evidence="5">
    <location>
        <begin position="97"/>
        <end position="247"/>
    </location>
</feature>
<dbReference type="GO" id="GO:0003723">
    <property type="term" value="F:RNA binding"/>
    <property type="evidence" value="ECO:0007669"/>
    <property type="project" value="UniProtKB-KW"/>
</dbReference>
<dbReference type="InterPro" id="IPR050188">
    <property type="entry name" value="RluA_PseudoU_synthase"/>
</dbReference>
<dbReference type="PROSITE" id="PS50889">
    <property type="entry name" value="S4"/>
    <property type="match status" value="1"/>
</dbReference>
<dbReference type="Gene3D" id="3.10.290.10">
    <property type="entry name" value="RNA-binding S4 domain"/>
    <property type="match status" value="1"/>
</dbReference>
<comment type="caution">
    <text evidence="7">The sequence shown here is derived from an EMBL/GenBank/DDBJ whole genome shotgun (WGS) entry which is preliminary data.</text>
</comment>
<dbReference type="PANTHER" id="PTHR21600">
    <property type="entry name" value="MITOCHONDRIAL RNA PSEUDOURIDINE SYNTHASE"/>
    <property type="match status" value="1"/>
</dbReference>
<dbReference type="SUPFAM" id="SSF55120">
    <property type="entry name" value="Pseudouridine synthase"/>
    <property type="match status" value="1"/>
</dbReference>
<dbReference type="CDD" id="cd00165">
    <property type="entry name" value="S4"/>
    <property type="match status" value="1"/>
</dbReference>
<proteinExistence type="inferred from homology"/>
<protein>
    <submittedName>
        <fullName evidence="7">S4 domain protein</fullName>
    </submittedName>
</protein>
<comment type="similarity">
    <text evidence="1">Belongs to the pseudouridine synthase RluA family.</text>
</comment>
<feature type="region of interest" description="Disordered" evidence="4">
    <location>
        <begin position="186"/>
        <end position="206"/>
    </location>
</feature>
<name>C3JBT0_POREA</name>
<dbReference type="GO" id="GO:0120159">
    <property type="term" value="F:rRNA pseudouridine synthase activity"/>
    <property type="evidence" value="ECO:0007669"/>
    <property type="project" value="UniProtKB-ARBA"/>
</dbReference>
<sequence length="330" mass="37850">MTYNKKGTPRRYRRVIVQGTASEATTLMGMLSQLLPESSRTTHKQYLRDRCIKVNGQVVSEHNAPVAVGDEVVVYSVGFAPVLDNTEVKVLWQDDWFILVQKEPGIPTIASKPGDRHTVYRIVADHYKSGDAREKIFLLNRLDRDTRGLILFARDREVQQEILDNWEKYILSQTFSALVEGVVPEEKGEFAPPPKPKKTVGDKDTKKKVVVSRRSRATYLVEERGQWRTLLRISLLGRYNGIRSQLNEKKYPLVGESKGVIKGAPSIALSQQELVLLHPITKEKLRFESPIPSFFYKLLRRRLTTSERKIIEKRTESENDLSFDSLKKID</sequence>
<evidence type="ECO:0000256" key="4">
    <source>
        <dbReference type="SAM" id="MobiDB-lite"/>
    </source>
</evidence>
<evidence type="ECO:0000259" key="5">
    <source>
        <dbReference type="Pfam" id="PF00849"/>
    </source>
</evidence>
<evidence type="ECO:0000313" key="7">
    <source>
        <dbReference type="EMBL" id="EEN82508.1"/>
    </source>
</evidence>
<dbReference type="Proteomes" id="UP000004295">
    <property type="component" value="Unassembled WGS sequence"/>
</dbReference>
<reference evidence="7 8" key="1">
    <citation type="submission" date="2009-04" db="EMBL/GenBank/DDBJ databases">
        <authorList>
            <person name="Sebastian Y."/>
            <person name="Madupu R."/>
            <person name="Durkin A.S."/>
            <person name="Torralba M."/>
            <person name="Methe B."/>
            <person name="Sutton G.G."/>
            <person name="Strausberg R.L."/>
            <person name="Nelson K.E."/>
        </authorList>
    </citation>
    <scope>NUCLEOTIDE SEQUENCE [LARGE SCALE GENOMIC DNA]</scope>
    <source>
        <strain evidence="8">ATCC 35406 / BCRC 14492 / JCM 8526 / NCTC 13058 / HG 370</strain>
    </source>
</reference>